<organism evidence="1">
    <name type="scientific">Bacillus subtilis (strain 168)</name>
    <dbReference type="NCBI Taxonomy" id="224308"/>
    <lineage>
        <taxon>Bacteria</taxon>
        <taxon>Bacillati</taxon>
        <taxon>Bacillota</taxon>
        <taxon>Bacilli</taxon>
        <taxon>Bacillales</taxon>
        <taxon>Bacillaceae</taxon>
        <taxon>Bacillus</taxon>
    </lineage>
</organism>
<protein>
    <submittedName>
        <fullName evidence="1">Uncharacterized protein</fullName>
    </submittedName>
</protein>
<accession>A0A6M3ZCW0</accession>
<gene>
    <name evidence="1" type="ORF">HIR78_11890</name>
</gene>
<proteinExistence type="predicted"/>
<evidence type="ECO:0000313" key="1">
    <source>
        <dbReference type="EMBL" id="QJP88683.1"/>
    </source>
</evidence>
<dbReference type="AlphaFoldDB" id="A0A6M3ZCW0"/>
<sequence length="54" mass="6547">MLILRSQQKRLRKEFILQLDGYKNYWGYKVEEPLIAITDLEIEVEQIEHLGKKE</sequence>
<dbReference type="EMBL" id="CP052842">
    <property type="protein sequence ID" value="QJP88683.1"/>
    <property type="molecule type" value="Genomic_DNA"/>
</dbReference>
<reference evidence="1" key="1">
    <citation type="submission" date="2020-04" db="EMBL/GenBank/DDBJ databases">
        <title>Phage recombination drives evolution of spore-forming Bacilli.</title>
        <authorList>
            <person name="Dragos A."/>
            <person name="Kovacs A.T."/>
        </authorList>
    </citation>
    <scope>NUCLEOTIDE SEQUENCE</scope>
    <source>
        <strain evidence="1">168</strain>
    </source>
</reference>
<name>A0A6M3ZCW0_BACSU</name>